<protein>
    <submittedName>
        <fullName evidence="1">Uncharacterized protein</fullName>
    </submittedName>
</protein>
<name>A0A445MDY6_ENSVE</name>
<sequence>MILRQIGTKLGRSLPSYKGRLRRDLHPHNHRWLTATEDVAYIQPLKIILITCTAKARRGKQLYH</sequence>
<evidence type="ECO:0000313" key="1">
    <source>
        <dbReference type="EMBL" id="RZR72492.1"/>
    </source>
</evidence>
<accession>A0A445MDY6</accession>
<organism evidence="1">
    <name type="scientific">Ensete ventricosum</name>
    <name type="common">Abyssinian banana</name>
    <name type="synonym">Musa ensete</name>
    <dbReference type="NCBI Taxonomy" id="4639"/>
    <lineage>
        <taxon>Eukaryota</taxon>
        <taxon>Viridiplantae</taxon>
        <taxon>Streptophyta</taxon>
        <taxon>Embryophyta</taxon>
        <taxon>Tracheophyta</taxon>
        <taxon>Spermatophyta</taxon>
        <taxon>Magnoliopsida</taxon>
        <taxon>Liliopsida</taxon>
        <taxon>Zingiberales</taxon>
        <taxon>Musaceae</taxon>
        <taxon>Ensete</taxon>
    </lineage>
</organism>
<gene>
    <name evidence="1" type="ORF">BHM03_00014071</name>
</gene>
<dbReference type="Proteomes" id="UP000290560">
    <property type="component" value="Unassembled WGS sequence"/>
</dbReference>
<dbReference type="EMBL" id="KV875698">
    <property type="protein sequence ID" value="RZR72492.1"/>
    <property type="molecule type" value="Genomic_DNA"/>
</dbReference>
<reference evidence="1" key="1">
    <citation type="journal article" date="2018" name="Data Brief">
        <title>Genome sequence data from 17 accessions of Ensete ventricosum, a staple food crop for millions in Ethiopia.</title>
        <authorList>
            <person name="Yemataw Z."/>
            <person name="Muzemil S."/>
            <person name="Ambachew D."/>
            <person name="Tripathi L."/>
            <person name="Tesfaye K."/>
            <person name="Chala A."/>
            <person name="Farbos A."/>
            <person name="O'Neill P."/>
            <person name="Moore K."/>
            <person name="Grant M."/>
            <person name="Studholme D.J."/>
        </authorList>
    </citation>
    <scope>NUCLEOTIDE SEQUENCE [LARGE SCALE GENOMIC DNA]</scope>
    <source>
        <tissue evidence="1">Leaf</tissue>
    </source>
</reference>
<proteinExistence type="predicted"/>
<dbReference type="AlphaFoldDB" id="A0A445MDY6"/>